<keyword evidence="3" id="KW-1185">Reference proteome</keyword>
<dbReference type="AlphaFoldDB" id="A0A4V6A1X5"/>
<accession>A0A4V6A1X5</accession>
<reference evidence="2 3" key="1">
    <citation type="journal article" date="2015" name="Genome Biol.">
        <title>Comparative genomics of Steinernema reveals deeply conserved gene regulatory networks.</title>
        <authorList>
            <person name="Dillman A.R."/>
            <person name="Macchietto M."/>
            <person name="Porter C.F."/>
            <person name="Rogers A."/>
            <person name="Williams B."/>
            <person name="Antoshechkin I."/>
            <person name="Lee M.M."/>
            <person name="Goodwin Z."/>
            <person name="Lu X."/>
            <person name="Lewis E.E."/>
            <person name="Goodrich-Blair H."/>
            <person name="Stock S.P."/>
            <person name="Adams B.J."/>
            <person name="Sternberg P.W."/>
            <person name="Mortazavi A."/>
        </authorList>
    </citation>
    <scope>NUCLEOTIDE SEQUENCE [LARGE SCALE GENOMIC DNA]</scope>
    <source>
        <strain evidence="2 3">ALL</strain>
    </source>
</reference>
<feature type="region of interest" description="Disordered" evidence="1">
    <location>
        <begin position="1"/>
        <end position="25"/>
    </location>
</feature>
<reference evidence="2 3" key="2">
    <citation type="journal article" date="2019" name="G3 (Bethesda)">
        <title>Hybrid Assembly of the Genome of the Entomopathogenic Nematode Steinernema carpocapsae Identifies the X-Chromosome.</title>
        <authorList>
            <person name="Serra L."/>
            <person name="Macchietto M."/>
            <person name="Macias-Munoz A."/>
            <person name="McGill C.J."/>
            <person name="Rodriguez I.M."/>
            <person name="Rodriguez B."/>
            <person name="Murad R."/>
            <person name="Mortazavi A."/>
        </authorList>
    </citation>
    <scope>NUCLEOTIDE SEQUENCE [LARGE SCALE GENOMIC DNA]</scope>
    <source>
        <strain evidence="2 3">ALL</strain>
    </source>
</reference>
<organism evidence="2 3">
    <name type="scientific">Steinernema carpocapsae</name>
    <name type="common">Entomopathogenic nematode</name>
    <dbReference type="NCBI Taxonomy" id="34508"/>
    <lineage>
        <taxon>Eukaryota</taxon>
        <taxon>Metazoa</taxon>
        <taxon>Ecdysozoa</taxon>
        <taxon>Nematoda</taxon>
        <taxon>Chromadorea</taxon>
        <taxon>Rhabditida</taxon>
        <taxon>Tylenchina</taxon>
        <taxon>Panagrolaimomorpha</taxon>
        <taxon>Strongyloidoidea</taxon>
        <taxon>Steinernematidae</taxon>
        <taxon>Steinernema</taxon>
    </lineage>
</organism>
<evidence type="ECO:0000256" key="1">
    <source>
        <dbReference type="SAM" id="MobiDB-lite"/>
    </source>
</evidence>
<evidence type="ECO:0000313" key="2">
    <source>
        <dbReference type="EMBL" id="TKR77005.1"/>
    </source>
</evidence>
<dbReference type="Proteomes" id="UP000298663">
    <property type="component" value="Unassembled WGS sequence"/>
</dbReference>
<protein>
    <submittedName>
        <fullName evidence="2">Uncharacterized protein</fullName>
    </submittedName>
</protein>
<evidence type="ECO:0000313" key="3">
    <source>
        <dbReference type="Proteomes" id="UP000298663"/>
    </source>
</evidence>
<dbReference type="EMBL" id="AZBU02000005">
    <property type="protein sequence ID" value="TKR77005.1"/>
    <property type="molecule type" value="Genomic_DNA"/>
</dbReference>
<sequence>MNRVQKKDWPDSSGSPLAGQTEEPQSGGAFLATVLKMTPFRLASERRAGAVWGLHGFRPASSMKSVCNTNPWLLRLRRLNVKNLPALALKPTSSMKPVNNTKPPICAHAEVSVDRSGLIPAVKMRLGSDRLGAFGTDTGG</sequence>
<gene>
    <name evidence="2" type="ORF">L596_018058</name>
</gene>
<comment type="caution">
    <text evidence="2">The sequence shown here is derived from an EMBL/GenBank/DDBJ whole genome shotgun (WGS) entry which is preliminary data.</text>
</comment>
<feature type="compositionally biased region" description="Basic and acidic residues" evidence="1">
    <location>
        <begin position="1"/>
        <end position="10"/>
    </location>
</feature>
<name>A0A4V6A1X5_STECR</name>
<proteinExistence type="predicted"/>